<gene>
    <name evidence="1" type="ORF">PANT_16c00003</name>
</gene>
<reference evidence="2" key="1">
    <citation type="journal article" date="2013" name="Genome Announc.">
        <title>Genome sequence of the basidiomycetous yeast Pseudozyma antarctica T-34, a producer of the glycolipid biosurfactants mannosylerythritol lipids.</title>
        <authorList>
            <person name="Morita T."/>
            <person name="Koike H."/>
            <person name="Koyama Y."/>
            <person name="Hagiwara H."/>
            <person name="Ito E."/>
            <person name="Fukuoka T."/>
            <person name="Imura T."/>
            <person name="Machida M."/>
            <person name="Kitamoto D."/>
        </authorList>
    </citation>
    <scope>NUCLEOTIDE SEQUENCE [LARGE SCALE GENOMIC DNA]</scope>
    <source>
        <strain evidence="2">T-34</strain>
    </source>
</reference>
<dbReference type="AlphaFoldDB" id="M9MEP0"/>
<dbReference type="EMBL" id="DF196782">
    <property type="protein sequence ID" value="GAC75483.1"/>
    <property type="molecule type" value="Genomic_DNA"/>
</dbReference>
<protein>
    <submittedName>
        <fullName evidence="1">Uncharacterized protein</fullName>
    </submittedName>
</protein>
<accession>M9MEP0</accession>
<sequence>MAILADDVTHQQILRFIIGKVLRKLGSFADDFVVDICNAGHIWVFALDGNQDTVEDVWRKERIVLRKYGLQSYGIFKFMERCSRIPDTVIALRDLEGSNDLCDCVLPKDQNFEPIRQAVLTVLIEDNQVVASRVFIRA</sequence>
<name>M9MEP0_PSEA3</name>
<proteinExistence type="predicted"/>
<evidence type="ECO:0000313" key="1">
    <source>
        <dbReference type="EMBL" id="GAC75483.1"/>
    </source>
</evidence>
<evidence type="ECO:0000313" key="2">
    <source>
        <dbReference type="Proteomes" id="UP000011976"/>
    </source>
</evidence>
<dbReference type="Proteomes" id="UP000011976">
    <property type="component" value="Unassembled WGS sequence"/>
</dbReference>
<organism evidence="1 2">
    <name type="scientific">Pseudozyma antarctica (strain T-34)</name>
    <name type="common">Yeast</name>
    <name type="synonym">Candida antarctica</name>
    <dbReference type="NCBI Taxonomy" id="1151754"/>
    <lineage>
        <taxon>Eukaryota</taxon>
        <taxon>Fungi</taxon>
        <taxon>Dikarya</taxon>
        <taxon>Basidiomycota</taxon>
        <taxon>Ustilaginomycotina</taxon>
        <taxon>Ustilaginomycetes</taxon>
        <taxon>Ustilaginales</taxon>
        <taxon>Ustilaginaceae</taxon>
        <taxon>Moesziomyces</taxon>
    </lineage>
</organism>